<keyword evidence="1" id="KW-1133">Transmembrane helix</keyword>
<feature type="transmembrane region" description="Helical" evidence="1">
    <location>
        <begin position="51"/>
        <end position="72"/>
    </location>
</feature>
<dbReference type="RefSeq" id="WP_104763626.1">
    <property type="nucleotide sequence ID" value="NZ_FZPM01000026.1"/>
</dbReference>
<keyword evidence="1" id="KW-0812">Transmembrane</keyword>
<keyword evidence="1" id="KW-0472">Membrane</keyword>
<sequence>MGVENIILDTEAYLHGVFLHEVFACLLVFPYIAYLYVLMRFRTFLQLNHRIFLIMPLTFLLLGIALVSGIFLLAMRGFVYDTKIILMLLVFGILLFGEIYRLKILRKAKISRQAMQRYVRKCLMMYLTFFFLHIALIAWCKIFP</sequence>
<evidence type="ECO:0000313" key="2">
    <source>
        <dbReference type="EMBL" id="RDU71048.1"/>
    </source>
</evidence>
<gene>
    <name evidence="2" type="ORF">CQA66_07060</name>
</gene>
<feature type="transmembrane region" description="Helical" evidence="1">
    <location>
        <begin position="84"/>
        <end position="102"/>
    </location>
</feature>
<comment type="caution">
    <text evidence="2">The sequence shown here is derived from an EMBL/GenBank/DDBJ whole genome shotgun (WGS) entry which is preliminary data.</text>
</comment>
<name>A0A3D8J0M9_9HELI</name>
<accession>A0A3D8J0M9</accession>
<keyword evidence="3" id="KW-1185">Reference proteome</keyword>
<dbReference type="OrthoDB" id="5329781at2"/>
<feature type="transmembrane region" description="Helical" evidence="1">
    <location>
        <begin position="123"/>
        <end position="142"/>
    </location>
</feature>
<proteinExistence type="predicted"/>
<dbReference type="AlphaFoldDB" id="A0A3D8J0M9"/>
<organism evidence="2 3">
    <name type="scientific">Helicobacter aurati</name>
    <dbReference type="NCBI Taxonomy" id="137778"/>
    <lineage>
        <taxon>Bacteria</taxon>
        <taxon>Pseudomonadati</taxon>
        <taxon>Campylobacterota</taxon>
        <taxon>Epsilonproteobacteria</taxon>
        <taxon>Campylobacterales</taxon>
        <taxon>Helicobacteraceae</taxon>
        <taxon>Helicobacter</taxon>
    </lineage>
</organism>
<feature type="transmembrane region" description="Helical" evidence="1">
    <location>
        <begin position="12"/>
        <end position="39"/>
    </location>
</feature>
<protein>
    <submittedName>
        <fullName evidence="2">Uncharacterized protein</fullName>
    </submittedName>
</protein>
<evidence type="ECO:0000313" key="3">
    <source>
        <dbReference type="Proteomes" id="UP000256424"/>
    </source>
</evidence>
<dbReference type="EMBL" id="NXLW01000014">
    <property type="protein sequence ID" value="RDU71048.1"/>
    <property type="molecule type" value="Genomic_DNA"/>
</dbReference>
<reference evidence="2 3" key="1">
    <citation type="submission" date="2018-04" db="EMBL/GenBank/DDBJ databases">
        <title>Novel Campyloabacter and Helicobacter Species and Strains.</title>
        <authorList>
            <person name="Mannion A.J."/>
            <person name="Shen Z."/>
            <person name="Fox J.G."/>
        </authorList>
    </citation>
    <scope>NUCLEOTIDE SEQUENCE [LARGE SCALE GENOMIC DNA]</scope>
    <source>
        <strain evidence="2 3">MIT 97-5075</strain>
    </source>
</reference>
<dbReference type="Proteomes" id="UP000256424">
    <property type="component" value="Unassembled WGS sequence"/>
</dbReference>
<evidence type="ECO:0000256" key="1">
    <source>
        <dbReference type="SAM" id="Phobius"/>
    </source>
</evidence>